<dbReference type="SUPFAM" id="SSF88659">
    <property type="entry name" value="Sigma3 and sigma4 domains of RNA polymerase sigma factors"/>
    <property type="match status" value="1"/>
</dbReference>
<dbReference type="PANTHER" id="PTHR40083:SF1">
    <property type="entry name" value="UPF0122 PROTEIN YLXM"/>
    <property type="match status" value="1"/>
</dbReference>
<dbReference type="PANTHER" id="PTHR40083">
    <property type="entry name" value="UPF0122 PROTEIN CBO2450/CLC_2298"/>
    <property type="match status" value="1"/>
</dbReference>
<comment type="function">
    <text evidence="2 3">Might take part in the signal recognition particle (SRP) pathway. This is inferred from the conservation of its genetic proximity to ftsY/ffh. May be a regulatory protein.</text>
</comment>
<protein>
    <recommendedName>
        <fullName evidence="3">UPF0122 protein IAC18_05340</fullName>
    </recommendedName>
</protein>
<dbReference type="GO" id="GO:0003677">
    <property type="term" value="F:DNA binding"/>
    <property type="evidence" value="ECO:0007669"/>
    <property type="project" value="UniProtKB-KW"/>
</dbReference>
<dbReference type="HAMAP" id="MF_00245">
    <property type="entry name" value="UPF0122"/>
    <property type="match status" value="1"/>
</dbReference>
<dbReference type="InterPro" id="IPR007394">
    <property type="entry name" value="UPF0122"/>
</dbReference>
<keyword evidence="4" id="KW-0238">DNA-binding</keyword>
<name>A0A9D1JUX4_9FIRM</name>
<dbReference type="Gene3D" id="1.10.10.10">
    <property type="entry name" value="Winged helix-like DNA-binding domain superfamily/Winged helix DNA-binding domain"/>
    <property type="match status" value="1"/>
</dbReference>
<sequence length="116" mass="13274">MKKDTVYLTMLLDYYGDLLTDKQREYFDLHYNQDYTLAEIGEMNGISRQGVWEIVRRAEAAMRDIDARTGLVSRMRERREAVRTISETLTPLLGSEDAEAAAAARRALDALKVLDT</sequence>
<dbReference type="EMBL" id="DVJK01000150">
    <property type="protein sequence ID" value="HIS66970.1"/>
    <property type="molecule type" value="Genomic_DNA"/>
</dbReference>
<evidence type="ECO:0000313" key="4">
    <source>
        <dbReference type="EMBL" id="HIS66970.1"/>
    </source>
</evidence>
<comment type="similarity">
    <text evidence="1 3">Belongs to the UPF0122 family.</text>
</comment>
<evidence type="ECO:0000313" key="5">
    <source>
        <dbReference type="Proteomes" id="UP000824001"/>
    </source>
</evidence>
<accession>A0A9D1JUX4</accession>
<dbReference type="AlphaFoldDB" id="A0A9D1JUX4"/>
<comment type="caution">
    <text evidence="4">The sequence shown here is derived from an EMBL/GenBank/DDBJ whole genome shotgun (WGS) entry which is preliminary data.</text>
</comment>
<dbReference type="Pfam" id="PF04297">
    <property type="entry name" value="UPF0122"/>
    <property type="match status" value="1"/>
</dbReference>
<dbReference type="InterPro" id="IPR013324">
    <property type="entry name" value="RNA_pol_sigma_r3/r4-like"/>
</dbReference>
<evidence type="ECO:0000256" key="1">
    <source>
        <dbReference type="ARBA" id="ARBA00008720"/>
    </source>
</evidence>
<evidence type="ECO:0000256" key="3">
    <source>
        <dbReference type="HAMAP-Rule" id="MF_00245"/>
    </source>
</evidence>
<evidence type="ECO:0000256" key="2">
    <source>
        <dbReference type="ARBA" id="ARBA00024764"/>
    </source>
</evidence>
<dbReference type="Proteomes" id="UP000824001">
    <property type="component" value="Unassembled WGS sequence"/>
</dbReference>
<reference evidence="4" key="2">
    <citation type="journal article" date="2021" name="PeerJ">
        <title>Extensive microbial diversity within the chicken gut microbiome revealed by metagenomics and culture.</title>
        <authorList>
            <person name="Gilroy R."/>
            <person name="Ravi A."/>
            <person name="Getino M."/>
            <person name="Pursley I."/>
            <person name="Horton D.L."/>
            <person name="Alikhan N.F."/>
            <person name="Baker D."/>
            <person name="Gharbi K."/>
            <person name="Hall N."/>
            <person name="Watson M."/>
            <person name="Adriaenssens E.M."/>
            <person name="Foster-Nyarko E."/>
            <person name="Jarju S."/>
            <person name="Secka A."/>
            <person name="Antonio M."/>
            <person name="Oren A."/>
            <person name="Chaudhuri R.R."/>
            <person name="La Ragione R."/>
            <person name="Hildebrand F."/>
            <person name="Pallen M.J."/>
        </authorList>
    </citation>
    <scope>NUCLEOTIDE SEQUENCE</scope>
    <source>
        <strain evidence="4">ChiHjej10B9-9673</strain>
    </source>
</reference>
<proteinExistence type="inferred from homology"/>
<reference evidence="4" key="1">
    <citation type="submission" date="2020-10" db="EMBL/GenBank/DDBJ databases">
        <authorList>
            <person name="Gilroy R."/>
        </authorList>
    </citation>
    <scope>NUCLEOTIDE SEQUENCE</scope>
    <source>
        <strain evidence="4">ChiHjej10B9-9673</strain>
    </source>
</reference>
<organism evidence="4 5">
    <name type="scientific">Candidatus Scatomorpha merdipullorum</name>
    <dbReference type="NCBI Taxonomy" id="2840927"/>
    <lineage>
        <taxon>Bacteria</taxon>
        <taxon>Bacillati</taxon>
        <taxon>Bacillota</taxon>
        <taxon>Clostridia</taxon>
        <taxon>Eubacteriales</taxon>
        <taxon>Candidatus Scatomorpha</taxon>
    </lineage>
</organism>
<dbReference type="InterPro" id="IPR036388">
    <property type="entry name" value="WH-like_DNA-bd_sf"/>
</dbReference>
<gene>
    <name evidence="4" type="ORF">IAC18_05340</name>
</gene>